<evidence type="ECO:0000313" key="3">
    <source>
        <dbReference type="Proteomes" id="UP000324767"/>
    </source>
</evidence>
<proteinExistence type="predicted"/>
<dbReference type="AlphaFoldDB" id="A0A5M8PXJ0"/>
<accession>A0A5M8PXJ0</accession>
<dbReference type="Proteomes" id="UP000324767">
    <property type="component" value="Unassembled WGS sequence"/>
</dbReference>
<organism evidence="2 3">
    <name type="scientific">Lasallia pustulata</name>
    <dbReference type="NCBI Taxonomy" id="136370"/>
    <lineage>
        <taxon>Eukaryota</taxon>
        <taxon>Fungi</taxon>
        <taxon>Dikarya</taxon>
        <taxon>Ascomycota</taxon>
        <taxon>Pezizomycotina</taxon>
        <taxon>Lecanoromycetes</taxon>
        <taxon>OSLEUM clade</taxon>
        <taxon>Umbilicariomycetidae</taxon>
        <taxon>Umbilicariales</taxon>
        <taxon>Umbilicariaceae</taxon>
        <taxon>Lasallia</taxon>
    </lineage>
</organism>
<name>A0A5M8PXJ0_9LECA</name>
<gene>
    <name evidence="2" type="ORF">FRX48_01180</name>
</gene>
<comment type="caution">
    <text evidence="2">The sequence shown here is derived from an EMBL/GenBank/DDBJ whole genome shotgun (WGS) entry which is preliminary data.</text>
</comment>
<evidence type="ECO:0000313" key="2">
    <source>
        <dbReference type="EMBL" id="KAA6414431.1"/>
    </source>
</evidence>
<sequence>MSNLSITDHFIGLADLVTNMENYAIHMNSLCYDKKDDNVYNALPPKYYDFADSATKSSPATEQDHVLHSKSSILFVSSCAHCTTAIDIAPGLLDFTAAAAGNGGDPPPIKKPIGLPAQCDEEGSGSELVGNFVVVDTSRKRRGNGCHEEPPAIAALDSGSTGVVVLPAHNARGMGTRSRPLRQQSPPCPSPATTGTLRVPRSRSSTPEELIAAMAVLLEGTAHALRLLNTHQSYRRHEYIEFIEQRRVEEMGSEALSDGKDGLEMAGEE</sequence>
<feature type="region of interest" description="Disordered" evidence="1">
    <location>
        <begin position="173"/>
        <end position="203"/>
    </location>
</feature>
<dbReference type="EMBL" id="VXIT01000002">
    <property type="protein sequence ID" value="KAA6414431.1"/>
    <property type="molecule type" value="Genomic_DNA"/>
</dbReference>
<reference evidence="2 3" key="1">
    <citation type="submission" date="2019-09" db="EMBL/GenBank/DDBJ databases">
        <title>The hologenome of the rock-dwelling lichen Lasallia pustulata.</title>
        <authorList>
            <person name="Greshake Tzovaras B."/>
            <person name="Segers F."/>
            <person name="Bicker A."/>
            <person name="Dal Grande F."/>
            <person name="Otte J."/>
            <person name="Hankeln T."/>
            <person name="Schmitt I."/>
            <person name="Ebersberger I."/>
        </authorList>
    </citation>
    <scope>NUCLEOTIDE SEQUENCE [LARGE SCALE GENOMIC DNA]</scope>
    <source>
        <strain evidence="2">A1-1</strain>
    </source>
</reference>
<protein>
    <submittedName>
        <fullName evidence="2">Uncharacterized protein</fullName>
    </submittedName>
</protein>
<evidence type="ECO:0000256" key="1">
    <source>
        <dbReference type="SAM" id="MobiDB-lite"/>
    </source>
</evidence>
<feature type="compositionally biased region" description="Polar residues" evidence="1">
    <location>
        <begin position="181"/>
        <end position="203"/>
    </location>
</feature>